<dbReference type="EMBL" id="BAAAHP010000147">
    <property type="protein sequence ID" value="GAA0949173.1"/>
    <property type="molecule type" value="Genomic_DNA"/>
</dbReference>
<dbReference type="SUPFAM" id="SSF56801">
    <property type="entry name" value="Acetyl-CoA synthetase-like"/>
    <property type="match status" value="1"/>
</dbReference>
<comment type="caution">
    <text evidence="4">The sequence shown here is derived from an EMBL/GenBank/DDBJ whole genome shotgun (WGS) entry which is preliminary data.</text>
</comment>
<sequence length="554" mass="59338">MTADSGSLVHAVAFSGTLSTVLRDAADRWGPRTVLYCDRRRQQSSFAELDELADHVASALGSRGIGAGSRVAIMFHNDLEFPACWLGIARAGAATVPLNVRLGPADLAHAVAAARPALMIADEEFSDVLASALPLVPEADRPTSLLIRVGAAAGGLREELAAPEPSAAAPSGPGSGAADGPWPESTANVQFTSGSTGLSKGCLLSHRYWIAIGEAMRLHGPRLHSDDVLLTAQPFSYMDPQWNLVAALLTGARLVVLERFRSSTFWPAVQEHGATFFYCLGVMPAMLLRTPAREGERDHRVRYIACSAIPAGRHAELEDRFGAPWYELYGSTETGADVLVEADEHDLALRSGTIGRALPHREVRIVDERGAPVPRGTVGRLLVRGTALSDGYLDDGAGSSAGTGWYATGDLAVQTPDGYLHFRGREKDIIRRSGENVSAAQVEEVVQAHPAVRVCACVPVADEIRGEEIKAYVVPVPGTAVELADLIEHTRTQLASFKVPRFWELRTGLPLTPSEKVAKAELRSEPVESLGPCYDAVSDRWQEHVAPLPPASLR</sequence>
<dbReference type="Gene3D" id="3.40.50.12780">
    <property type="entry name" value="N-terminal domain of ligase-like"/>
    <property type="match status" value="1"/>
</dbReference>
<evidence type="ECO:0000313" key="4">
    <source>
        <dbReference type="EMBL" id="GAA0949173.1"/>
    </source>
</evidence>
<feature type="region of interest" description="Disordered" evidence="1">
    <location>
        <begin position="160"/>
        <end position="196"/>
    </location>
</feature>
<feature type="compositionally biased region" description="Low complexity" evidence="1">
    <location>
        <begin position="162"/>
        <end position="183"/>
    </location>
</feature>
<evidence type="ECO:0000313" key="5">
    <source>
        <dbReference type="Proteomes" id="UP001499967"/>
    </source>
</evidence>
<dbReference type="Proteomes" id="UP001499967">
    <property type="component" value="Unassembled WGS sequence"/>
</dbReference>
<dbReference type="InterPro" id="IPR000873">
    <property type="entry name" value="AMP-dep_synth/lig_dom"/>
</dbReference>
<dbReference type="InterPro" id="IPR050237">
    <property type="entry name" value="ATP-dep_AMP-bd_enzyme"/>
</dbReference>
<feature type="domain" description="AMP-dependent synthetase/ligase" evidence="2">
    <location>
        <begin position="23"/>
        <end position="393"/>
    </location>
</feature>
<protein>
    <submittedName>
        <fullName evidence="4">ATP-dependent acyl-CoA ligase</fullName>
    </submittedName>
</protein>
<dbReference type="PANTHER" id="PTHR43767">
    <property type="entry name" value="LONG-CHAIN-FATTY-ACID--COA LIGASE"/>
    <property type="match status" value="1"/>
</dbReference>
<name>A0ABP4BCN2_9PSEU</name>
<keyword evidence="5" id="KW-1185">Reference proteome</keyword>
<evidence type="ECO:0000256" key="1">
    <source>
        <dbReference type="SAM" id="MobiDB-lite"/>
    </source>
</evidence>
<gene>
    <name evidence="4" type="ORF">GCM10009559_49220</name>
</gene>
<dbReference type="PROSITE" id="PS00455">
    <property type="entry name" value="AMP_BINDING"/>
    <property type="match status" value="1"/>
</dbReference>
<reference evidence="5" key="1">
    <citation type="journal article" date="2019" name="Int. J. Syst. Evol. Microbiol.">
        <title>The Global Catalogue of Microorganisms (GCM) 10K type strain sequencing project: providing services to taxonomists for standard genome sequencing and annotation.</title>
        <authorList>
            <consortium name="The Broad Institute Genomics Platform"/>
            <consortium name="The Broad Institute Genome Sequencing Center for Infectious Disease"/>
            <person name="Wu L."/>
            <person name="Ma J."/>
        </authorList>
    </citation>
    <scope>NUCLEOTIDE SEQUENCE [LARGE SCALE GENOMIC DNA]</scope>
    <source>
        <strain evidence="5">JCM 11117</strain>
    </source>
</reference>
<feature type="domain" description="AMP-binding enzyme C-terminal" evidence="3">
    <location>
        <begin position="441"/>
        <end position="516"/>
    </location>
</feature>
<dbReference type="Pfam" id="PF00501">
    <property type="entry name" value="AMP-binding"/>
    <property type="match status" value="1"/>
</dbReference>
<dbReference type="GO" id="GO:0016874">
    <property type="term" value="F:ligase activity"/>
    <property type="evidence" value="ECO:0007669"/>
    <property type="project" value="UniProtKB-KW"/>
</dbReference>
<dbReference type="Gene3D" id="3.30.300.30">
    <property type="match status" value="1"/>
</dbReference>
<keyword evidence="4" id="KW-0436">Ligase</keyword>
<dbReference type="InterPro" id="IPR045851">
    <property type="entry name" value="AMP-bd_C_sf"/>
</dbReference>
<dbReference type="InterPro" id="IPR042099">
    <property type="entry name" value="ANL_N_sf"/>
</dbReference>
<evidence type="ECO:0000259" key="2">
    <source>
        <dbReference type="Pfam" id="PF00501"/>
    </source>
</evidence>
<accession>A0ABP4BCN2</accession>
<dbReference type="InterPro" id="IPR025110">
    <property type="entry name" value="AMP-bd_C"/>
</dbReference>
<dbReference type="PANTHER" id="PTHR43767:SF1">
    <property type="entry name" value="NONRIBOSOMAL PEPTIDE SYNTHASE PES1 (EUROFUNG)-RELATED"/>
    <property type="match status" value="1"/>
</dbReference>
<dbReference type="InterPro" id="IPR020845">
    <property type="entry name" value="AMP-binding_CS"/>
</dbReference>
<dbReference type="RefSeq" id="WP_343943907.1">
    <property type="nucleotide sequence ID" value="NZ_BAAAHP010000147.1"/>
</dbReference>
<dbReference type="Pfam" id="PF13193">
    <property type="entry name" value="AMP-binding_C"/>
    <property type="match status" value="1"/>
</dbReference>
<evidence type="ECO:0000259" key="3">
    <source>
        <dbReference type="Pfam" id="PF13193"/>
    </source>
</evidence>
<feature type="compositionally biased region" description="Polar residues" evidence="1">
    <location>
        <begin position="185"/>
        <end position="196"/>
    </location>
</feature>
<organism evidence="4 5">
    <name type="scientific">Pseudonocardia zijingensis</name>
    <dbReference type="NCBI Taxonomy" id="153376"/>
    <lineage>
        <taxon>Bacteria</taxon>
        <taxon>Bacillati</taxon>
        <taxon>Actinomycetota</taxon>
        <taxon>Actinomycetes</taxon>
        <taxon>Pseudonocardiales</taxon>
        <taxon>Pseudonocardiaceae</taxon>
        <taxon>Pseudonocardia</taxon>
    </lineage>
</organism>
<proteinExistence type="predicted"/>